<evidence type="ECO:0000256" key="3">
    <source>
        <dbReference type="ARBA" id="ARBA00022729"/>
    </source>
</evidence>
<dbReference type="Gene3D" id="3.40.50.1980">
    <property type="entry name" value="Nitrogenase molybdenum iron protein domain"/>
    <property type="match status" value="2"/>
</dbReference>
<dbReference type="SUPFAM" id="SSF53807">
    <property type="entry name" value="Helical backbone' metal receptor"/>
    <property type="match status" value="1"/>
</dbReference>
<comment type="similarity">
    <text evidence="1">Belongs to the bacterial solute-binding protein 9 family.</text>
</comment>
<dbReference type="InterPro" id="IPR006127">
    <property type="entry name" value="ZnuA-like"/>
</dbReference>
<dbReference type="EMBL" id="VFOK01000001">
    <property type="protein sequence ID" value="TQL33539.1"/>
    <property type="molecule type" value="Genomic_DNA"/>
</dbReference>
<gene>
    <name evidence="6" type="ORF">FB554_1689</name>
</gene>
<name>A0A542XCK4_9MICO</name>
<evidence type="ECO:0000256" key="2">
    <source>
        <dbReference type="ARBA" id="ARBA00022448"/>
    </source>
</evidence>
<dbReference type="OrthoDB" id="9810636at2"/>
<dbReference type="GO" id="GO:0046872">
    <property type="term" value="F:metal ion binding"/>
    <property type="evidence" value="ECO:0007669"/>
    <property type="project" value="InterPro"/>
</dbReference>
<evidence type="ECO:0000256" key="5">
    <source>
        <dbReference type="SAM" id="SignalP"/>
    </source>
</evidence>
<keyword evidence="7" id="KW-1185">Reference proteome</keyword>
<dbReference type="Pfam" id="PF01297">
    <property type="entry name" value="ZnuA"/>
    <property type="match status" value="1"/>
</dbReference>
<sequence length="325" mass="33465">MILVKLPAALPALALAATAALAGCGTSGAGGPGSGGGDRPTVVTAAYPLDLLVRSVGGEHVTTLNLAKPGVEPHDLELTAKNVAAIDDASLVVYSKGFSTAVDTAAKEQAGDRAFDVSGPARLTPTPSVEPVGEGDAEQHHADDGHDHGSEPGAVDQHFWLDPQRYAAVATAVATRLGQVDPANRADYERNARAFSGRLTTLDRELVTGLRSCPRTELVTSHAAFGYLAQRTGLSQVPIAVSPGQEPDPAALGRISSYAKAHGVTTIYTEPLVSSDFADAIARSTGARTATLDPVESITDRSAGGDYFAVMRSNLSTLRTGQGCS</sequence>
<dbReference type="InterPro" id="IPR050492">
    <property type="entry name" value="Bact_metal-bind_prot9"/>
</dbReference>
<feature type="region of interest" description="Disordered" evidence="4">
    <location>
        <begin position="110"/>
        <end position="156"/>
    </location>
</feature>
<evidence type="ECO:0000256" key="4">
    <source>
        <dbReference type="SAM" id="MobiDB-lite"/>
    </source>
</evidence>
<dbReference type="RefSeq" id="WP_142005540.1">
    <property type="nucleotide sequence ID" value="NZ_CAJTBP010000001.1"/>
</dbReference>
<keyword evidence="2" id="KW-0813">Transport</keyword>
<reference evidence="6 7" key="1">
    <citation type="submission" date="2019-06" db="EMBL/GenBank/DDBJ databases">
        <title>Sequencing the genomes of 1000 actinobacteria strains.</title>
        <authorList>
            <person name="Klenk H.-P."/>
        </authorList>
    </citation>
    <scope>NUCLEOTIDE SEQUENCE [LARGE SCALE GENOMIC DNA]</scope>
    <source>
        <strain evidence="6 7">DSM 24617</strain>
    </source>
</reference>
<evidence type="ECO:0000313" key="7">
    <source>
        <dbReference type="Proteomes" id="UP000318336"/>
    </source>
</evidence>
<dbReference type="GO" id="GO:0030001">
    <property type="term" value="P:metal ion transport"/>
    <property type="evidence" value="ECO:0007669"/>
    <property type="project" value="InterPro"/>
</dbReference>
<evidence type="ECO:0000256" key="1">
    <source>
        <dbReference type="ARBA" id="ARBA00011028"/>
    </source>
</evidence>
<feature type="compositionally biased region" description="Basic and acidic residues" evidence="4">
    <location>
        <begin position="137"/>
        <end position="150"/>
    </location>
</feature>
<dbReference type="PANTHER" id="PTHR42953">
    <property type="entry name" value="HIGH-AFFINITY ZINC UPTAKE SYSTEM PROTEIN ZNUA-RELATED"/>
    <property type="match status" value="1"/>
</dbReference>
<protein>
    <submittedName>
        <fullName evidence="6">Zinc transport system substrate-binding protein</fullName>
    </submittedName>
</protein>
<keyword evidence="3 5" id="KW-0732">Signal</keyword>
<feature type="signal peptide" evidence="5">
    <location>
        <begin position="1"/>
        <end position="22"/>
    </location>
</feature>
<proteinExistence type="inferred from homology"/>
<feature type="chain" id="PRO_5038948378" evidence="5">
    <location>
        <begin position="23"/>
        <end position="325"/>
    </location>
</feature>
<comment type="caution">
    <text evidence="6">The sequence shown here is derived from an EMBL/GenBank/DDBJ whole genome shotgun (WGS) entry which is preliminary data.</text>
</comment>
<dbReference type="PROSITE" id="PS51257">
    <property type="entry name" value="PROKAR_LIPOPROTEIN"/>
    <property type="match status" value="1"/>
</dbReference>
<dbReference type="PANTHER" id="PTHR42953:SF3">
    <property type="entry name" value="HIGH-AFFINITY ZINC UPTAKE SYSTEM PROTEIN ZNUA"/>
    <property type="match status" value="1"/>
</dbReference>
<accession>A0A542XCK4</accession>
<dbReference type="AlphaFoldDB" id="A0A542XCK4"/>
<organism evidence="6 7">
    <name type="scientific">Barrientosiimonas humi</name>
    <dbReference type="NCBI Taxonomy" id="999931"/>
    <lineage>
        <taxon>Bacteria</taxon>
        <taxon>Bacillati</taxon>
        <taxon>Actinomycetota</taxon>
        <taxon>Actinomycetes</taxon>
        <taxon>Micrococcales</taxon>
        <taxon>Dermacoccaceae</taxon>
        <taxon>Barrientosiimonas</taxon>
    </lineage>
</organism>
<dbReference type="Proteomes" id="UP000318336">
    <property type="component" value="Unassembled WGS sequence"/>
</dbReference>
<evidence type="ECO:0000313" key="6">
    <source>
        <dbReference type="EMBL" id="TQL33539.1"/>
    </source>
</evidence>